<dbReference type="EMBL" id="FPBO01000002">
    <property type="protein sequence ID" value="SFU35501.1"/>
    <property type="molecule type" value="Genomic_DNA"/>
</dbReference>
<dbReference type="AlphaFoldDB" id="A0A1I7FH31"/>
<evidence type="ECO:0008006" key="3">
    <source>
        <dbReference type="Google" id="ProtNLM"/>
    </source>
</evidence>
<dbReference type="Pfam" id="PF11342">
    <property type="entry name" value="DUF3144"/>
    <property type="match status" value="1"/>
</dbReference>
<dbReference type="OrthoDB" id="5344355at2"/>
<dbReference type="STRING" id="1035707.SAMN05216552_100232"/>
<evidence type="ECO:0000313" key="2">
    <source>
        <dbReference type="Proteomes" id="UP000199391"/>
    </source>
</evidence>
<reference evidence="2" key="1">
    <citation type="submission" date="2016-10" db="EMBL/GenBank/DDBJ databases">
        <authorList>
            <person name="Varghese N."/>
            <person name="Submissions S."/>
        </authorList>
    </citation>
    <scope>NUCLEOTIDE SEQUENCE [LARGE SCALE GENOMIC DNA]</scope>
    <source>
        <strain evidence="2">CGMCC 1.11014</strain>
    </source>
</reference>
<protein>
    <recommendedName>
        <fullName evidence="3">DUF3144 domain-containing protein</fullName>
    </recommendedName>
</protein>
<dbReference type="InterPro" id="IPR021490">
    <property type="entry name" value="DUF3144"/>
</dbReference>
<sequence length="95" mass="11103">MSTDNPDEQFWKIADEFILLANEKSQTAKRDLVSASMLFASSRYNAYLLARGSKSLDDYNARKEEVIQYFLQQYEKMLRDNVEDHAVNYDAHRSS</sequence>
<proteinExistence type="predicted"/>
<name>A0A1I7FH31_9BURK</name>
<accession>A0A1I7FH31</accession>
<organism evidence="1 2">
    <name type="scientific">Pseudoduganella namucuonensis</name>
    <dbReference type="NCBI Taxonomy" id="1035707"/>
    <lineage>
        <taxon>Bacteria</taxon>
        <taxon>Pseudomonadati</taxon>
        <taxon>Pseudomonadota</taxon>
        <taxon>Betaproteobacteria</taxon>
        <taxon>Burkholderiales</taxon>
        <taxon>Oxalobacteraceae</taxon>
        <taxon>Telluria group</taxon>
        <taxon>Pseudoduganella</taxon>
    </lineage>
</organism>
<dbReference type="Gene3D" id="1.10.287.3020">
    <property type="match status" value="1"/>
</dbReference>
<evidence type="ECO:0000313" key="1">
    <source>
        <dbReference type="EMBL" id="SFU35501.1"/>
    </source>
</evidence>
<keyword evidence="2" id="KW-1185">Reference proteome</keyword>
<dbReference type="Proteomes" id="UP000199391">
    <property type="component" value="Unassembled WGS sequence"/>
</dbReference>
<gene>
    <name evidence="1" type="ORF">SAMN05216552_100232</name>
</gene>
<dbReference type="RefSeq" id="WP_093553094.1">
    <property type="nucleotide sequence ID" value="NZ_FPBO01000002.1"/>
</dbReference>